<feature type="transmembrane region" description="Helical" evidence="9">
    <location>
        <begin position="138"/>
        <end position="158"/>
    </location>
</feature>
<keyword evidence="4 9" id="KW-0997">Cell inner membrane</keyword>
<dbReference type="Pfam" id="PF04290">
    <property type="entry name" value="DctQ"/>
    <property type="match status" value="1"/>
</dbReference>
<keyword evidence="7 9" id="KW-0472">Membrane</keyword>
<reference evidence="11" key="1">
    <citation type="journal article" date="2014" name="Int. J. Syst. Evol. Microbiol.">
        <title>Complete genome sequence of Corynebacterium casei LMG S-19264T (=DSM 44701T), isolated from a smear-ripened cheese.</title>
        <authorList>
            <consortium name="US DOE Joint Genome Institute (JGI-PGF)"/>
            <person name="Walter F."/>
            <person name="Albersmeier A."/>
            <person name="Kalinowski J."/>
            <person name="Ruckert C."/>
        </authorList>
    </citation>
    <scope>NUCLEOTIDE SEQUENCE</scope>
    <source>
        <strain evidence="11">CGMCC 1.15254</strain>
    </source>
</reference>
<comment type="function">
    <text evidence="9">Part of the tripartite ATP-independent periplasmic (TRAP) transport system.</text>
</comment>
<evidence type="ECO:0000256" key="7">
    <source>
        <dbReference type="ARBA" id="ARBA00023136"/>
    </source>
</evidence>
<name>A0A917C6T6_9PROT</name>
<comment type="subunit">
    <text evidence="9">The complex comprises the extracytoplasmic solute receptor protein and the two transmembrane proteins.</text>
</comment>
<dbReference type="InterPro" id="IPR007387">
    <property type="entry name" value="TRAP_DctQ"/>
</dbReference>
<evidence type="ECO:0000256" key="1">
    <source>
        <dbReference type="ARBA" id="ARBA00004429"/>
    </source>
</evidence>
<dbReference type="InterPro" id="IPR055348">
    <property type="entry name" value="DctQ"/>
</dbReference>
<evidence type="ECO:0000256" key="5">
    <source>
        <dbReference type="ARBA" id="ARBA00022692"/>
    </source>
</evidence>
<feature type="domain" description="Tripartite ATP-independent periplasmic transporters DctQ component" evidence="10">
    <location>
        <begin position="52"/>
        <end position="163"/>
    </location>
</feature>
<feature type="transmembrane region" description="Helical" evidence="9">
    <location>
        <begin position="96"/>
        <end position="118"/>
    </location>
</feature>
<gene>
    <name evidence="11" type="ORF">GCM10011332_31080</name>
</gene>
<dbReference type="PANTHER" id="PTHR35011">
    <property type="entry name" value="2,3-DIKETO-L-GULONATE TRAP TRANSPORTER SMALL PERMEASE PROTEIN YIAM"/>
    <property type="match status" value="1"/>
</dbReference>
<dbReference type="GO" id="GO:0022857">
    <property type="term" value="F:transmembrane transporter activity"/>
    <property type="evidence" value="ECO:0007669"/>
    <property type="project" value="UniProtKB-UniRule"/>
</dbReference>
<feature type="transmembrane region" description="Helical" evidence="9">
    <location>
        <begin position="52"/>
        <end position="75"/>
    </location>
</feature>
<evidence type="ECO:0000313" key="11">
    <source>
        <dbReference type="EMBL" id="GGF74823.1"/>
    </source>
</evidence>
<dbReference type="GO" id="GO:0005886">
    <property type="term" value="C:plasma membrane"/>
    <property type="evidence" value="ECO:0007669"/>
    <property type="project" value="UniProtKB-SubCell"/>
</dbReference>
<proteinExistence type="inferred from homology"/>
<evidence type="ECO:0000256" key="6">
    <source>
        <dbReference type="ARBA" id="ARBA00022989"/>
    </source>
</evidence>
<dbReference type="Proteomes" id="UP000632498">
    <property type="component" value="Unassembled WGS sequence"/>
</dbReference>
<dbReference type="RefSeq" id="WP_188666911.1">
    <property type="nucleotide sequence ID" value="NZ_BMHV01000034.1"/>
</dbReference>
<protein>
    <recommendedName>
        <fullName evidence="9">TRAP transporter small permease protein</fullName>
    </recommendedName>
</protein>
<reference evidence="11" key="2">
    <citation type="submission" date="2020-09" db="EMBL/GenBank/DDBJ databases">
        <authorList>
            <person name="Sun Q."/>
            <person name="Zhou Y."/>
        </authorList>
    </citation>
    <scope>NUCLEOTIDE SEQUENCE</scope>
    <source>
        <strain evidence="11">CGMCC 1.15254</strain>
    </source>
</reference>
<evidence type="ECO:0000259" key="10">
    <source>
        <dbReference type="Pfam" id="PF04290"/>
    </source>
</evidence>
<keyword evidence="12" id="KW-1185">Reference proteome</keyword>
<accession>A0A917C6T6</accession>
<evidence type="ECO:0000256" key="2">
    <source>
        <dbReference type="ARBA" id="ARBA00022448"/>
    </source>
</evidence>
<organism evidence="11 12">
    <name type="scientific">Terasakiella brassicae</name>
    <dbReference type="NCBI Taxonomy" id="1634917"/>
    <lineage>
        <taxon>Bacteria</taxon>
        <taxon>Pseudomonadati</taxon>
        <taxon>Pseudomonadota</taxon>
        <taxon>Alphaproteobacteria</taxon>
        <taxon>Rhodospirillales</taxon>
        <taxon>Terasakiellaceae</taxon>
        <taxon>Terasakiella</taxon>
    </lineage>
</organism>
<keyword evidence="2 9" id="KW-0813">Transport</keyword>
<evidence type="ECO:0000256" key="8">
    <source>
        <dbReference type="ARBA" id="ARBA00038436"/>
    </source>
</evidence>
<sequence length="182" mass="19754">MRAMLDKLYVIGGVLGALFLFGIFLIVLLQVGANLIDFISSALTGHAIGLTIPSYAEIAGFMLAGASFLSLPYALRHGTHIRVNLFIQRLGAKGQQLTDIWSFLIGTALTGWLAYYAWELVLESYEYGDLSTGLIAVPIWIPQVSLALGTTLMSVSMLDGFVSSLMQKDFFIKAENADLGVE</sequence>
<dbReference type="PANTHER" id="PTHR35011:SF10">
    <property type="entry name" value="TRAP TRANSPORTER SMALL PERMEASE PROTEIN"/>
    <property type="match status" value="1"/>
</dbReference>
<keyword evidence="5 9" id="KW-0812">Transmembrane</keyword>
<evidence type="ECO:0000313" key="12">
    <source>
        <dbReference type="Proteomes" id="UP000632498"/>
    </source>
</evidence>
<comment type="subcellular location">
    <subcellularLocation>
        <location evidence="1 9">Cell inner membrane</location>
        <topology evidence="1 9">Multi-pass membrane protein</topology>
    </subcellularLocation>
</comment>
<dbReference type="AlphaFoldDB" id="A0A917C6T6"/>
<comment type="caution">
    <text evidence="11">The sequence shown here is derived from an EMBL/GenBank/DDBJ whole genome shotgun (WGS) entry which is preliminary data.</text>
</comment>
<keyword evidence="3" id="KW-1003">Cell membrane</keyword>
<evidence type="ECO:0000256" key="3">
    <source>
        <dbReference type="ARBA" id="ARBA00022475"/>
    </source>
</evidence>
<dbReference type="EMBL" id="BMHV01000034">
    <property type="protein sequence ID" value="GGF74823.1"/>
    <property type="molecule type" value="Genomic_DNA"/>
</dbReference>
<keyword evidence="6 9" id="KW-1133">Transmembrane helix</keyword>
<feature type="transmembrane region" description="Helical" evidence="9">
    <location>
        <begin position="9"/>
        <end position="32"/>
    </location>
</feature>
<dbReference type="GO" id="GO:0015740">
    <property type="term" value="P:C4-dicarboxylate transport"/>
    <property type="evidence" value="ECO:0007669"/>
    <property type="project" value="TreeGrafter"/>
</dbReference>
<evidence type="ECO:0000256" key="9">
    <source>
        <dbReference type="RuleBase" id="RU369079"/>
    </source>
</evidence>
<comment type="similarity">
    <text evidence="8 9">Belongs to the TRAP transporter small permease family.</text>
</comment>
<evidence type="ECO:0000256" key="4">
    <source>
        <dbReference type="ARBA" id="ARBA00022519"/>
    </source>
</evidence>